<keyword evidence="14" id="KW-1185">Reference proteome</keyword>
<dbReference type="InterPro" id="IPR005719">
    <property type="entry name" value="Dihydroorotate_DH_2"/>
</dbReference>
<dbReference type="CDD" id="cd04738">
    <property type="entry name" value="DHOD_2_like"/>
    <property type="match status" value="1"/>
</dbReference>
<dbReference type="NCBIfam" id="NF003645">
    <property type="entry name" value="PRK05286.1-2"/>
    <property type="match status" value="1"/>
</dbReference>
<gene>
    <name evidence="11" type="primary">pyrD</name>
    <name evidence="13" type="ORF">ACFQ1R_05350</name>
</gene>
<protein>
    <recommendedName>
        <fullName evidence="11">Dihydroorotate dehydrogenase (quinone)</fullName>
        <ecNumber evidence="11">1.3.5.2</ecNumber>
    </recommendedName>
    <alternativeName>
        <fullName evidence="11">DHOdehase</fullName>
        <shortName evidence="11">DHOD</shortName>
        <shortName evidence="11">DHODase</shortName>
    </alternativeName>
    <alternativeName>
        <fullName evidence="11">Dihydroorotate oxidase</fullName>
    </alternativeName>
</protein>
<accession>A0ABW3JI56</accession>
<dbReference type="PANTHER" id="PTHR48109:SF4">
    <property type="entry name" value="DIHYDROOROTATE DEHYDROGENASE (QUINONE), MITOCHONDRIAL"/>
    <property type="match status" value="1"/>
</dbReference>
<dbReference type="NCBIfam" id="TIGR01036">
    <property type="entry name" value="pyrD_sub2"/>
    <property type="match status" value="1"/>
</dbReference>
<feature type="domain" description="Dihydroorotate dehydrogenase catalytic" evidence="12">
    <location>
        <begin position="50"/>
        <end position="340"/>
    </location>
</feature>
<feature type="binding site" evidence="11">
    <location>
        <position position="182"/>
    </location>
    <ligand>
        <name>substrate</name>
    </ligand>
</feature>
<evidence type="ECO:0000256" key="6">
    <source>
        <dbReference type="ARBA" id="ARBA00022643"/>
    </source>
</evidence>
<keyword evidence="9 11" id="KW-0472">Membrane</keyword>
<reference evidence="14" key="1">
    <citation type="journal article" date="2019" name="Int. J. Syst. Evol. Microbiol.">
        <title>The Global Catalogue of Microorganisms (GCM) 10K type strain sequencing project: providing services to taxonomists for standard genome sequencing and annotation.</title>
        <authorList>
            <consortium name="The Broad Institute Genomics Platform"/>
            <consortium name="The Broad Institute Genome Sequencing Center for Infectious Disease"/>
            <person name="Wu L."/>
            <person name="Ma J."/>
        </authorList>
    </citation>
    <scope>NUCLEOTIDE SEQUENCE [LARGE SCALE GENOMIC DNA]</scope>
    <source>
        <strain evidence="14">CCUG 62414</strain>
    </source>
</reference>
<dbReference type="EMBL" id="JBHTJI010000001">
    <property type="protein sequence ID" value="MFD0989511.1"/>
    <property type="molecule type" value="Genomic_DNA"/>
</dbReference>
<dbReference type="PROSITE" id="PS00912">
    <property type="entry name" value="DHODEHASE_2"/>
    <property type="match status" value="1"/>
</dbReference>
<dbReference type="NCBIfam" id="NF003652">
    <property type="entry name" value="PRK05286.2-5"/>
    <property type="match status" value="1"/>
</dbReference>
<feature type="binding site" evidence="11">
    <location>
        <position position="91"/>
    </location>
    <ligand>
        <name>FMN</name>
        <dbReference type="ChEBI" id="CHEBI:58210"/>
    </ligand>
</feature>
<dbReference type="InterPro" id="IPR050074">
    <property type="entry name" value="DHO_dehydrogenase"/>
</dbReference>
<dbReference type="SUPFAM" id="SSF51395">
    <property type="entry name" value="FMN-linked oxidoreductases"/>
    <property type="match status" value="1"/>
</dbReference>
<keyword evidence="5 11" id="KW-0285">Flavoprotein</keyword>
<dbReference type="RefSeq" id="WP_379925087.1">
    <property type="nucleotide sequence ID" value="NZ_JBHTJI010000001.1"/>
</dbReference>
<evidence type="ECO:0000256" key="5">
    <source>
        <dbReference type="ARBA" id="ARBA00022630"/>
    </source>
</evidence>
<comment type="function">
    <text evidence="1 11">Catalyzes the conversion of dihydroorotate to orotate with quinone as electron acceptor.</text>
</comment>
<evidence type="ECO:0000256" key="9">
    <source>
        <dbReference type="ARBA" id="ARBA00023136"/>
    </source>
</evidence>
<evidence type="ECO:0000256" key="3">
    <source>
        <dbReference type="ARBA" id="ARBA00005161"/>
    </source>
</evidence>
<feature type="binding site" evidence="11">
    <location>
        <begin position="247"/>
        <end position="248"/>
    </location>
    <ligand>
        <name>substrate</name>
    </ligand>
</feature>
<feature type="binding site" evidence="11">
    <location>
        <position position="301"/>
    </location>
    <ligand>
        <name>FMN</name>
        <dbReference type="ChEBI" id="CHEBI:58210"/>
    </ligand>
</feature>
<evidence type="ECO:0000256" key="1">
    <source>
        <dbReference type="ARBA" id="ARBA00003125"/>
    </source>
</evidence>
<comment type="similarity">
    <text evidence="4 11">Belongs to the dihydroorotate dehydrogenase family. Type 2 subfamily.</text>
</comment>
<feature type="active site" description="Nucleophile" evidence="11">
    <location>
        <position position="180"/>
    </location>
</feature>
<dbReference type="HAMAP" id="MF_00225">
    <property type="entry name" value="DHO_dh_type2"/>
    <property type="match status" value="1"/>
</dbReference>
<dbReference type="PIRSF" id="PIRSF000164">
    <property type="entry name" value="DHO_oxidase"/>
    <property type="match status" value="1"/>
</dbReference>
<evidence type="ECO:0000313" key="13">
    <source>
        <dbReference type="EMBL" id="MFD0989511.1"/>
    </source>
</evidence>
<evidence type="ECO:0000256" key="8">
    <source>
        <dbReference type="ARBA" id="ARBA00023002"/>
    </source>
</evidence>
<evidence type="ECO:0000256" key="2">
    <source>
        <dbReference type="ARBA" id="ARBA00004370"/>
    </source>
</evidence>
<feature type="binding site" evidence="11">
    <location>
        <position position="246"/>
    </location>
    <ligand>
        <name>FMN</name>
        <dbReference type="ChEBI" id="CHEBI:58210"/>
    </ligand>
</feature>
<dbReference type="InterPro" id="IPR005720">
    <property type="entry name" value="Dihydroorotate_DH_cat"/>
</dbReference>
<keyword evidence="7 11" id="KW-0665">Pyrimidine biosynthesis</keyword>
<keyword evidence="11" id="KW-1003">Cell membrane</keyword>
<feature type="binding site" evidence="11">
    <location>
        <position position="177"/>
    </location>
    <ligand>
        <name>substrate</name>
    </ligand>
</feature>
<feature type="binding site" evidence="11">
    <location>
        <begin position="116"/>
        <end position="120"/>
    </location>
    <ligand>
        <name>substrate</name>
    </ligand>
</feature>
<name>A0ABW3JI56_9FLAO</name>
<feature type="binding site" evidence="11">
    <location>
        <position position="71"/>
    </location>
    <ligand>
        <name>substrate</name>
    </ligand>
</feature>
<feature type="binding site" evidence="11">
    <location>
        <position position="218"/>
    </location>
    <ligand>
        <name>FMN</name>
        <dbReference type="ChEBI" id="CHEBI:58210"/>
    </ligand>
</feature>
<comment type="subunit">
    <text evidence="11">Monomer.</text>
</comment>
<evidence type="ECO:0000256" key="4">
    <source>
        <dbReference type="ARBA" id="ARBA00005359"/>
    </source>
</evidence>
<dbReference type="PANTHER" id="PTHR48109">
    <property type="entry name" value="DIHYDROOROTATE DEHYDROGENASE (QUINONE), MITOCHONDRIAL-RELATED"/>
    <property type="match status" value="1"/>
</dbReference>
<dbReference type="InterPro" id="IPR013785">
    <property type="entry name" value="Aldolase_TIM"/>
</dbReference>
<feature type="binding site" evidence="11">
    <location>
        <begin position="322"/>
        <end position="323"/>
    </location>
    <ligand>
        <name>FMN</name>
        <dbReference type="ChEBI" id="CHEBI:58210"/>
    </ligand>
</feature>
<comment type="pathway">
    <text evidence="3 11">Pyrimidine metabolism; UMP biosynthesis via de novo pathway; orotate from (S)-dihydroorotate (quinone route): step 1/1.</text>
</comment>
<evidence type="ECO:0000256" key="7">
    <source>
        <dbReference type="ARBA" id="ARBA00022975"/>
    </source>
</evidence>
<keyword evidence="8 11" id="KW-0560">Oxidoreductase</keyword>
<evidence type="ECO:0000259" key="12">
    <source>
        <dbReference type="Pfam" id="PF01180"/>
    </source>
</evidence>
<dbReference type="InterPro" id="IPR012135">
    <property type="entry name" value="Dihydroorotate_DH_1_2"/>
</dbReference>
<organism evidence="13 14">
    <name type="scientific">Mariniflexile jejuense</name>
    <dbReference type="NCBI Taxonomy" id="1173582"/>
    <lineage>
        <taxon>Bacteria</taxon>
        <taxon>Pseudomonadati</taxon>
        <taxon>Bacteroidota</taxon>
        <taxon>Flavobacteriia</taxon>
        <taxon>Flavobacteriales</taxon>
        <taxon>Flavobacteriaceae</taxon>
        <taxon>Mariniflexile</taxon>
    </lineage>
</organism>
<feature type="binding site" evidence="11">
    <location>
        <begin position="67"/>
        <end position="71"/>
    </location>
    <ligand>
        <name>FMN</name>
        <dbReference type="ChEBI" id="CHEBI:58210"/>
    </ligand>
</feature>
<evidence type="ECO:0000256" key="11">
    <source>
        <dbReference type="HAMAP-Rule" id="MF_00225"/>
    </source>
</evidence>
<feature type="binding site" evidence="11">
    <location>
        <position position="177"/>
    </location>
    <ligand>
        <name>FMN</name>
        <dbReference type="ChEBI" id="CHEBI:58210"/>
    </ligand>
</feature>
<comment type="subcellular location">
    <subcellularLocation>
        <location evidence="11">Cell membrane</location>
        <topology evidence="11">Peripheral membrane protein</topology>
    </subcellularLocation>
    <subcellularLocation>
        <location evidence="2">Membrane</location>
    </subcellularLocation>
</comment>
<comment type="catalytic activity">
    <reaction evidence="10 11">
        <text>(S)-dihydroorotate + a quinone = orotate + a quinol</text>
        <dbReference type="Rhea" id="RHEA:30187"/>
        <dbReference type="ChEBI" id="CHEBI:24646"/>
        <dbReference type="ChEBI" id="CHEBI:30839"/>
        <dbReference type="ChEBI" id="CHEBI:30864"/>
        <dbReference type="ChEBI" id="CHEBI:132124"/>
        <dbReference type="EC" id="1.3.5.2"/>
    </reaction>
</comment>
<dbReference type="EC" id="1.3.5.2" evidence="11"/>
<evidence type="ECO:0000256" key="10">
    <source>
        <dbReference type="ARBA" id="ARBA00048639"/>
    </source>
</evidence>
<dbReference type="Pfam" id="PF01180">
    <property type="entry name" value="DHO_dh"/>
    <property type="match status" value="1"/>
</dbReference>
<evidence type="ECO:0000313" key="14">
    <source>
        <dbReference type="Proteomes" id="UP001597061"/>
    </source>
</evidence>
<dbReference type="Proteomes" id="UP001597061">
    <property type="component" value="Unassembled WGS sequence"/>
</dbReference>
<dbReference type="GO" id="GO:0106430">
    <property type="term" value="F:dihydroorotate dehydrogenase (quinone) activity"/>
    <property type="evidence" value="ECO:0007669"/>
    <property type="project" value="UniProtKB-EC"/>
</dbReference>
<feature type="binding site" evidence="11">
    <location>
        <position position="272"/>
    </location>
    <ligand>
        <name>FMN</name>
        <dbReference type="ChEBI" id="CHEBI:58210"/>
    </ligand>
</feature>
<comment type="cofactor">
    <cofactor evidence="11">
        <name>FMN</name>
        <dbReference type="ChEBI" id="CHEBI:58210"/>
    </cofactor>
    <text evidence="11">Binds 1 FMN per subunit.</text>
</comment>
<sequence>MYKLLLRPLFFLFDPEKIHYFTFSLIKTTSRIPGFESLFRSLYVVEDKRLERNLFGITFKNPVGLAAGFDKNAVLYNELANFGFGFIEIGTVTPKAQAGNPKKRLFRLKGDQGIINRMGFNNDGLEAAISQLKNNKKKLIIGGNIGKNTHTKPEDYTKDYLECFNALHPYVDYFVLNVSCPNVGSHAKLNDKDYLEELIGAVQNANKNFETQKPILLKIAPDLNDNQLDEIVDLVATTKLDGVIASNTSTDRSGLKATETQLETIGNGGLSGQPIKDKSTRVIKYLADKSNKSFPIIGVGGIHSAEDALEKINAGASLVQVYTGFIYEGPSLVKAINQAVLKAK</sequence>
<dbReference type="InterPro" id="IPR001295">
    <property type="entry name" value="Dihydroorotate_DH_CS"/>
</dbReference>
<feature type="binding site" evidence="11">
    <location>
        <position position="144"/>
    </location>
    <ligand>
        <name>FMN</name>
        <dbReference type="ChEBI" id="CHEBI:58210"/>
    </ligand>
</feature>
<proteinExistence type="inferred from homology"/>
<comment type="caution">
    <text evidence="13">The sequence shown here is derived from an EMBL/GenBank/DDBJ whole genome shotgun (WGS) entry which is preliminary data.</text>
</comment>
<keyword evidence="6 11" id="KW-0288">FMN</keyword>
<dbReference type="Gene3D" id="3.20.20.70">
    <property type="entry name" value="Aldolase class I"/>
    <property type="match status" value="1"/>
</dbReference>